<gene>
    <name evidence="2" type="ORF">B0H67DRAFT_639175</name>
</gene>
<comment type="caution">
    <text evidence="2">The sequence shown here is derived from an EMBL/GenBank/DDBJ whole genome shotgun (WGS) entry which is preliminary data.</text>
</comment>
<dbReference type="Proteomes" id="UP001172102">
    <property type="component" value="Unassembled WGS sequence"/>
</dbReference>
<feature type="compositionally biased region" description="Polar residues" evidence="1">
    <location>
        <begin position="1"/>
        <end position="22"/>
    </location>
</feature>
<keyword evidence="3" id="KW-1185">Reference proteome</keyword>
<evidence type="ECO:0000313" key="2">
    <source>
        <dbReference type="EMBL" id="KAK0730703.1"/>
    </source>
</evidence>
<reference evidence="2" key="1">
    <citation type="submission" date="2023-06" db="EMBL/GenBank/DDBJ databases">
        <title>Genome-scale phylogeny and comparative genomics of the fungal order Sordariales.</title>
        <authorList>
            <consortium name="Lawrence Berkeley National Laboratory"/>
            <person name="Hensen N."/>
            <person name="Bonometti L."/>
            <person name="Westerberg I."/>
            <person name="Brannstrom I.O."/>
            <person name="Guillou S."/>
            <person name="Cros-Aarteil S."/>
            <person name="Calhoun S."/>
            <person name="Haridas S."/>
            <person name="Kuo A."/>
            <person name="Mondo S."/>
            <person name="Pangilinan J."/>
            <person name="Riley R."/>
            <person name="Labutti K."/>
            <person name="Andreopoulos B."/>
            <person name="Lipzen A."/>
            <person name="Chen C."/>
            <person name="Yanf M."/>
            <person name="Daum C."/>
            <person name="Ng V."/>
            <person name="Clum A."/>
            <person name="Steindorff A."/>
            <person name="Ohm R."/>
            <person name="Martin F."/>
            <person name="Silar P."/>
            <person name="Natvig D."/>
            <person name="Lalanne C."/>
            <person name="Gautier V."/>
            <person name="Ament-Velasquez S.L."/>
            <person name="Kruys A."/>
            <person name="Hutchinson M.I."/>
            <person name="Powell A.J."/>
            <person name="Barry K."/>
            <person name="Miller A.N."/>
            <person name="Grigoriev I.V."/>
            <person name="Debuchy R."/>
            <person name="Gladieux P."/>
            <person name="Thoren M.H."/>
            <person name="Johannesson H."/>
        </authorList>
    </citation>
    <scope>NUCLEOTIDE SEQUENCE</scope>
    <source>
        <strain evidence="2">SMH4607-1</strain>
    </source>
</reference>
<feature type="region of interest" description="Disordered" evidence="1">
    <location>
        <begin position="1"/>
        <end position="41"/>
    </location>
</feature>
<feature type="compositionally biased region" description="Acidic residues" evidence="1">
    <location>
        <begin position="135"/>
        <end position="181"/>
    </location>
</feature>
<evidence type="ECO:0000313" key="3">
    <source>
        <dbReference type="Proteomes" id="UP001172102"/>
    </source>
</evidence>
<feature type="region of interest" description="Disordered" evidence="1">
    <location>
        <begin position="104"/>
        <end position="196"/>
    </location>
</feature>
<name>A0AA40BB11_9PEZI</name>
<sequence>MDSSNNPSGPTSLLNSQSSNVASRRPWGPTLPRVSSPLRRNVCTVCTVGDLETDEDKWSDDDETWPPTHVRQIMKIKKSRHLDRTGSNLKYELRVRVTENLAYERMKGKSGDDDHPGGEGKSGEQDNPHGSSVEGEGDDWDEESWGGGEEEEEDSDEEEKDGDEEEKDGDEEEKDGDEEERDGSSTGGRTECWSWD</sequence>
<organism evidence="2 3">
    <name type="scientific">Lasiosphaeris hirsuta</name>
    <dbReference type="NCBI Taxonomy" id="260670"/>
    <lineage>
        <taxon>Eukaryota</taxon>
        <taxon>Fungi</taxon>
        <taxon>Dikarya</taxon>
        <taxon>Ascomycota</taxon>
        <taxon>Pezizomycotina</taxon>
        <taxon>Sordariomycetes</taxon>
        <taxon>Sordariomycetidae</taxon>
        <taxon>Sordariales</taxon>
        <taxon>Lasiosphaeriaceae</taxon>
        <taxon>Lasiosphaeris</taxon>
    </lineage>
</organism>
<accession>A0AA40BB11</accession>
<evidence type="ECO:0000256" key="1">
    <source>
        <dbReference type="SAM" id="MobiDB-lite"/>
    </source>
</evidence>
<protein>
    <submittedName>
        <fullName evidence="2">Uncharacterized protein</fullName>
    </submittedName>
</protein>
<feature type="compositionally biased region" description="Basic and acidic residues" evidence="1">
    <location>
        <begin position="104"/>
        <end position="127"/>
    </location>
</feature>
<dbReference type="EMBL" id="JAUKUA010000001">
    <property type="protein sequence ID" value="KAK0730703.1"/>
    <property type="molecule type" value="Genomic_DNA"/>
</dbReference>
<dbReference type="AlphaFoldDB" id="A0AA40BB11"/>
<proteinExistence type="predicted"/>